<gene>
    <name evidence="11" type="ORF">GQ651_10485</name>
</gene>
<evidence type="ECO:0000256" key="1">
    <source>
        <dbReference type="ARBA" id="ARBA00001946"/>
    </source>
</evidence>
<keyword evidence="8" id="KW-0694">RNA-binding</keyword>
<dbReference type="InterPro" id="IPR050264">
    <property type="entry name" value="Bact_CCA-adding_enz_type3_sf"/>
</dbReference>
<dbReference type="Pfam" id="PF12627">
    <property type="entry name" value="PolyA_pol_RNAbd"/>
    <property type="match status" value="1"/>
</dbReference>
<evidence type="ECO:0000256" key="7">
    <source>
        <dbReference type="ARBA" id="ARBA00022842"/>
    </source>
</evidence>
<sequence length="387" mass="41136">MTRLDADWLRDDATQQALGLLTGAGHQAFVVGGCVRNALLGVPVNDVDIATSAPPETVIELADAAGIRSVPTGVDHGTVTLVIDGQGFEITTFRRDVETDGRRAVVSFSATLEDDAARRDFTMNALYADADGTVTDPVNGLPDLRERHVRFVGHAEDRIREDYLRSLRFFRFHAQYGDPERGLDADALAAIAGNLDGLGQLAAERVWSELRKLLSAADPAPALAAMETSGVLGRLLPGASSRFVGPLVYLEGEGGIPPEAIRRLAALGGAGAELRLSRQDARRLDTLRSAVEEGTGPAELAWREGAEIAWDAALLRAAMSEAPLAPETGRVIARGMQAQFPLTAADLMPDLSGAALGRALKAAERAWIDSDFSLDRQSLEGVARKAG</sequence>
<keyword evidence="4" id="KW-0548">Nucleotidyltransferase</keyword>
<protein>
    <submittedName>
        <fullName evidence="11">CCA tRNA nucleotidyltransferase</fullName>
    </submittedName>
</protein>
<organism evidence="11 12">
    <name type="scientific">Kangsaoukella pontilimi</name>
    <dbReference type="NCBI Taxonomy" id="2691042"/>
    <lineage>
        <taxon>Bacteria</taxon>
        <taxon>Pseudomonadati</taxon>
        <taxon>Pseudomonadota</taxon>
        <taxon>Alphaproteobacteria</taxon>
        <taxon>Rhodobacterales</taxon>
        <taxon>Paracoccaceae</taxon>
        <taxon>Kangsaoukella</taxon>
    </lineage>
</organism>
<dbReference type="RefSeq" id="WP_160764208.1">
    <property type="nucleotide sequence ID" value="NZ_WUPT01000002.1"/>
</dbReference>
<evidence type="ECO:0000256" key="3">
    <source>
        <dbReference type="ARBA" id="ARBA00022694"/>
    </source>
</evidence>
<proteinExistence type="inferred from homology"/>
<accession>A0A7C9IPP5</accession>
<dbReference type="Pfam" id="PF01743">
    <property type="entry name" value="PolyA_pol"/>
    <property type="match status" value="1"/>
</dbReference>
<dbReference type="GO" id="GO:0016779">
    <property type="term" value="F:nucleotidyltransferase activity"/>
    <property type="evidence" value="ECO:0007669"/>
    <property type="project" value="UniProtKB-KW"/>
</dbReference>
<evidence type="ECO:0000256" key="8">
    <source>
        <dbReference type="RuleBase" id="RU003953"/>
    </source>
</evidence>
<dbReference type="CDD" id="cd05398">
    <property type="entry name" value="NT_ClassII-CCAase"/>
    <property type="match status" value="1"/>
</dbReference>
<evidence type="ECO:0000259" key="9">
    <source>
        <dbReference type="Pfam" id="PF01743"/>
    </source>
</evidence>
<dbReference type="EMBL" id="WUPT01000002">
    <property type="protein sequence ID" value="MXQ08270.1"/>
    <property type="molecule type" value="Genomic_DNA"/>
</dbReference>
<dbReference type="SUPFAM" id="SSF81891">
    <property type="entry name" value="Poly A polymerase C-terminal region-like"/>
    <property type="match status" value="1"/>
</dbReference>
<comment type="similarity">
    <text evidence="8">Belongs to the tRNA nucleotidyltransferase/poly(A) polymerase family.</text>
</comment>
<feature type="domain" description="Poly A polymerase head" evidence="9">
    <location>
        <begin position="28"/>
        <end position="150"/>
    </location>
</feature>
<reference evidence="11 12" key="2">
    <citation type="submission" date="2020-03" db="EMBL/GenBank/DDBJ databases">
        <title>Kangsaoukella pontilimi gen. nov., sp. nov., a new member of the family Rhodobacteraceae isolated from a tidal mudflat.</title>
        <authorList>
            <person name="Kim I.S."/>
        </authorList>
    </citation>
    <scope>NUCLEOTIDE SEQUENCE [LARGE SCALE GENOMIC DNA]</scope>
    <source>
        <strain evidence="11 12">GH1-50</strain>
    </source>
</reference>
<dbReference type="Proteomes" id="UP000480350">
    <property type="component" value="Unassembled WGS sequence"/>
</dbReference>
<dbReference type="PANTHER" id="PTHR46173">
    <property type="entry name" value="CCA TRNA NUCLEOTIDYLTRANSFERASE 1, MITOCHONDRIAL"/>
    <property type="match status" value="1"/>
</dbReference>
<dbReference type="SUPFAM" id="SSF81301">
    <property type="entry name" value="Nucleotidyltransferase"/>
    <property type="match status" value="1"/>
</dbReference>
<keyword evidence="5" id="KW-0479">Metal-binding</keyword>
<evidence type="ECO:0000256" key="2">
    <source>
        <dbReference type="ARBA" id="ARBA00022679"/>
    </source>
</evidence>
<dbReference type="GO" id="GO:0000049">
    <property type="term" value="F:tRNA binding"/>
    <property type="evidence" value="ECO:0007669"/>
    <property type="project" value="TreeGrafter"/>
</dbReference>
<evidence type="ECO:0000313" key="12">
    <source>
        <dbReference type="Proteomes" id="UP000480350"/>
    </source>
</evidence>
<keyword evidence="6" id="KW-0547">Nucleotide-binding</keyword>
<comment type="caution">
    <text evidence="11">The sequence shown here is derived from an EMBL/GenBank/DDBJ whole genome shotgun (WGS) entry which is preliminary data.</text>
</comment>
<reference evidence="11 12" key="1">
    <citation type="submission" date="2019-12" db="EMBL/GenBank/DDBJ databases">
        <authorList>
            <person name="Lee S.D."/>
        </authorList>
    </citation>
    <scope>NUCLEOTIDE SEQUENCE [LARGE SCALE GENOMIC DNA]</scope>
    <source>
        <strain evidence="11 12">GH1-50</strain>
    </source>
</reference>
<evidence type="ECO:0000256" key="6">
    <source>
        <dbReference type="ARBA" id="ARBA00022741"/>
    </source>
</evidence>
<keyword evidence="7" id="KW-0460">Magnesium</keyword>
<dbReference type="GO" id="GO:0000166">
    <property type="term" value="F:nucleotide binding"/>
    <property type="evidence" value="ECO:0007669"/>
    <property type="project" value="UniProtKB-KW"/>
</dbReference>
<name>A0A7C9IPP5_9RHOB</name>
<dbReference type="GO" id="GO:0008033">
    <property type="term" value="P:tRNA processing"/>
    <property type="evidence" value="ECO:0007669"/>
    <property type="project" value="UniProtKB-KW"/>
</dbReference>
<evidence type="ECO:0000256" key="5">
    <source>
        <dbReference type="ARBA" id="ARBA00022723"/>
    </source>
</evidence>
<dbReference type="Gene3D" id="1.10.3090.10">
    <property type="entry name" value="cca-adding enzyme, domain 2"/>
    <property type="match status" value="1"/>
</dbReference>
<keyword evidence="12" id="KW-1185">Reference proteome</keyword>
<evidence type="ECO:0000256" key="4">
    <source>
        <dbReference type="ARBA" id="ARBA00022695"/>
    </source>
</evidence>
<dbReference type="InterPro" id="IPR043519">
    <property type="entry name" value="NT_sf"/>
</dbReference>
<dbReference type="AlphaFoldDB" id="A0A7C9IPP5"/>
<evidence type="ECO:0000313" key="11">
    <source>
        <dbReference type="EMBL" id="MXQ08270.1"/>
    </source>
</evidence>
<comment type="cofactor">
    <cofactor evidence="1">
        <name>Mg(2+)</name>
        <dbReference type="ChEBI" id="CHEBI:18420"/>
    </cofactor>
</comment>
<evidence type="ECO:0000259" key="10">
    <source>
        <dbReference type="Pfam" id="PF12627"/>
    </source>
</evidence>
<keyword evidence="2 8" id="KW-0808">Transferase</keyword>
<dbReference type="InterPro" id="IPR032828">
    <property type="entry name" value="PolyA_RNA-bd"/>
</dbReference>
<dbReference type="InterPro" id="IPR002646">
    <property type="entry name" value="PolA_pol_head_dom"/>
</dbReference>
<dbReference type="Gene3D" id="3.30.460.10">
    <property type="entry name" value="Beta Polymerase, domain 2"/>
    <property type="match status" value="1"/>
</dbReference>
<feature type="domain" description="tRNA nucleotidyltransferase/poly(A) polymerase RNA and SrmB- binding" evidence="10">
    <location>
        <begin position="184"/>
        <end position="239"/>
    </location>
</feature>
<dbReference type="GO" id="GO:0046872">
    <property type="term" value="F:metal ion binding"/>
    <property type="evidence" value="ECO:0007669"/>
    <property type="project" value="UniProtKB-KW"/>
</dbReference>
<dbReference type="PROSITE" id="PS51257">
    <property type="entry name" value="PROKAR_LIPOPROTEIN"/>
    <property type="match status" value="1"/>
</dbReference>
<dbReference type="PANTHER" id="PTHR46173:SF1">
    <property type="entry name" value="CCA TRNA NUCLEOTIDYLTRANSFERASE 1, MITOCHONDRIAL"/>
    <property type="match status" value="1"/>
</dbReference>
<keyword evidence="3" id="KW-0819">tRNA processing</keyword>